<evidence type="ECO:0000313" key="4">
    <source>
        <dbReference type="EMBL" id="ERN16342.1"/>
    </source>
</evidence>
<dbReference type="PROSITE" id="PS51375">
    <property type="entry name" value="PPR"/>
    <property type="match status" value="5"/>
</dbReference>
<dbReference type="Gramene" id="ERN16342">
    <property type="protein sequence ID" value="ERN16342"/>
    <property type="gene ID" value="AMTR_s00182p00046810"/>
</dbReference>
<dbReference type="InterPro" id="IPR011990">
    <property type="entry name" value="TPR-like_helical_dom_sf"/>
</dbReference>
<dbReference type="Pfam" id="PF13041">
    <property type="entry name" value="PPR_2"/>
    <property type="match status" value="1"/>
</dbReference>
<dbReference type="Proteomes" id="UP000017836">
    <property type="component" value="Unassembled WGS sequence"/>
</dbReference>
<dbReference type="GO" id="GO:0009451">
    <property type="term" value="P:RNA modification"/>
    <property type="evidence" value="ECO:0000318"/>
    <property type="project" value="GO_Central"/>
</dbReference>
<name>U5D4J0_AMBTC</name>
<feature type="compositionally biased region" description="Polar residues" evidence="3">
    <location>
        <begin position="22"/>
        <end position="31"/>
    </location>
</feature>
<dbReference type="AlphaFoldDB" id="U5D4J0"/>
<dbReference type="HOGENOM" id="CLU_002706_15_6_1"/>
<dbReference type="PANTHER" id="PTHR24015:SF755">
    <property type="entry name" value="PENTACOTRIPEPTIDE-REPEAT REGION OF PRORP DOMAIN-CONTAINING PROTEIN"/>
    <property type="match status" value="1"/>
</dbReference>
<feature type="compositionally biased region" description="Basic and acidic residues" evidence="3">
    <location>
        <begin position="49"/>
        <end position="65"/>
    </location>
</feature>
<keyword evidence="1" id="KW-0677">Repeat</keyword>
<gene>
    <name evidence="4" type="ORF">AMTR_s00182p00046810</name>
</gene>
<feature type="repeat" description="PPR" evidence="2">
    <location>
        <begin position="448"/>
        <end position="482"/>
    </location>
</feature>
<evidence type="ECO:0000256" key="1">
    <source>
        <dbReference type="ARBA" id="ARBA00022737"/>
    </source>
</evidence>
<feature type="repeat" description="PPR" evidence="2">
    <location>
        <begin position="650"/>
        <end position="684"/>
    </location>
</feature>
<reference evidence="5" key="1">
    <citation type="journal article" date="2013" name="Science">
        <title>The Amborella genome and the evolution of flowering plants.</title>
        <authorList>
            <consortium name="Amborella Genome Project"/>
        </authorList>
    </citation>
    <scope>NUCLEOTIDE SEQUENCE [LARGE SCALE GENOMIC DNA]</scope>
</reference>
<dbReference type="InterPro" id="IPR046960">
    <property type="entry name" value="PPR_At4g14850-like_plant"/>
</dbReference>
<dbReference type="FunFam" id="1.25.40.10:FF:000285">
    <property type="entry name" value="Pentatricopeptide repeat-containing protein, chloroplastic"/>
    <property type="match status" value="1"/>
</dbReference>
<proteinExistence type="predicted"/>
<evidence type="ECO:0008006" key="6">
    <source>
        <dbReference type="Google" id="ProtNLM"/>
    </source>
</evidence>
<dbReference type="PANTHER" id="PTHR24015">
    <property type="entry name" value="OS07G0578800 PROTEIN-RELATED"/>
    <property type="match status" value="1"/>
</dbReference>
<dbReference type="Pfam" id="PF01535">
    <property type="entry name" value="PPR"/>
    <property type="match status" value="3"/>
</dbReference>
<dbReference type="Gene3D" id="1.25.40.10">
    <property type="entry name" value="Tetratricopeptide repeat domain"/>
    <property type="match status" value="5"/>
</dbReference>
<evidence type="ECO:0000256" key="2">
    <source>
        <dbReference type="PROSITE-ProRule" id="PRU00708"/>
    </source>
</evidence>
<evidence type="ECO:0000313" key="5">
    <source>
        <dbReference type="Proteomes" id="UP000017836"/>
    </source>
</evidence>
<dbReference type="STRING" id="13333.U5D4J0"/>
<evidence type="ECO:0000256" key="3">
    <source>
        <dbReference type="SAM" id="MobiDB-lite"/>
    </source>
</evidence>
<feature type="repeat" description="PPR" evidence="2">
    <location>
        <begin position="549"/>
        <end position="583"/>
    </location>
</feature>
<dbReference type="NCBIfam" id="TIGR00756">
    <property type="entry name" value="PPR"/>
    <property type="match status" value="2"/>
</dbReference>
<dbReference type="GO" id="GO:0003723">
    <property type="term" value="F:RNA binding"/>
    <property type="evidence" value="ECO:0000318"/>
    <property type="project" value="GO_Central"/>
</dbReference>
<feature type="repeat" description="PPR" evidence="2">
    <location>
        <begin position="345"/>
        <end position="379"/>
    </location>
</feature>
<feature type="region of interest" description="Disordered" evidence="3">
    <location>
        <begin position="22"/>
        <end position="88"/>
    </location>
</feature>
<dbReference type="InterPro" id="IPR002885">
    <property type="entry name" value="PPR_rpt"/>
</dbReference>
<accession>U5D4J0</accession>
<protein>
    <recommendedName>
        <fullName evidence="6">Pentacotripeptide-repeat region of PRORP domain-containing protein</fullName>
    </recommendedName>
</protein>
<organism evidence="4 5">
    <name type="scientific">Amborella trichopoda</name>
    <dbReference type="NCBI Taxonomy" id="13333"/>
    <lineage>
        <taxon>Eukaryota</taxon>
        <taxon>Viridiplantae</taxon>
        <taxon>Streptophyta</taxon>
        <taxon>Embryophyta</taxon>
        <taxon>Tracheophyta</taxon>
        <taxon>Spermatophyta</taxon>
        <taxon>Magnoliopsida</taxon>
        <taxon>Amborellales</taxon>
        <taxon>Amborellaceae</taxon>
        <taxon>Amborella</taxon>
    </lineage>
</organism>
<feature type="repeat" description="PPR" evidence="2">
    <location>
        <begin position="242"/>
        <end position="278"/>
    </location>
</feature>
<dbReference type="EMBL" id="KI392466">
    <property type="protein sequence ID" value="ERN16342.1"/>
    <property type="molecule type" value="Genomic_DNA"/>
</dbReference>
<keyword evidence="5" id="KW-1185">Reference proteome</keyword>
<dbReference type="OMA" id="HINISMK"/>
<sequence length="752" mass="83311">MIPSTLPKPPKFPTTREQIHLSQQLHSNSINRHYRPRQFTPTKLSKTPKIRENHLHSLQPRHFETRPSTLTKPPKYPTKPPKNTKQNHNSLKLHTTSIAKKPKTLKPIEQKNPHSLQFYPASIAKFPKPLNPRSLPLHSKNPTTIYKDIKTLSRKQKLKQALTVLDYATKFGIPINPTAFSSLITACTMAKDLQAGRHAHAHLRASGLADNEFLRVRLVRMYAACGAPEDARTLLSLLPLSTPHAWNALLRGAVVRGGRRMQDALALLPQMLKAGASPDEYTLTSLIKVCAGAPALGQGVRLHAHAVKSGWAECRFVLTALMDLYFKCGNVMLACKVFDEIGDRDLVAWCAMVAGFAHNGLRREALGVFRAMQFDGAVVPNSAAITMVLPICGDMVALRLGKEVHGFAIRRVGYAQQEFVKAGLIDMYCKCADMGSARRVFYGHKERGLVMWTALMSGYARTAAPIQALRALSWMQQEGLRPDLVALMTALPVCAKLNALRPGKELHAYALRQGFFPNVSLTTALMVLYSQCGTPRTAHLLFESMERRSVVVWTVMAGSYMDNGQPEEALAVFRAMHRSSHRPDSVAMARALEVCGVSGHEILGREAHAQVLKKALESVPFVSKALINMYGKCNQVGLAKLVFETLSSKGLITWTAIIEAHGVNERYGEAMQLFGRMEFEGLRPNKFTFGVVLSMCDRAGLASEALRFFESMTKKYGLGASAEDCERMVGLMNRVGSINEAQRFERLRLALG</sequence>
<dbReference type="eggNOG" id="KOG4197">
    <property type="taxonomic scope" value="Eukaryota"/>
</dbReference>
<dbReference type="GO" id="GO:0003729">
    <property type="term" value="F:mRNA binding"/>
    <property type="evidence" value="ECO:0007669"/>
    <property type="project" value="EnsemblPlants"/>
</dbReference>